<sequence>MLDELSLPKVLPVGTIVFQTLFLLVAIPIESYILHRAIKFDKKTSVFYAITLNVLSTVLGWNVFFLLDPILPVKLKSELMSYVFFNTFEGNLKTNLFLIGFLIFLGTFVIESVFLKILMIILREGKNQLDLAEMTQREKSLAKQKLKMQNNNLITTILIANTISYTAITLLILARDFLKRS</sequence>
<dbReference type="NCBIfam" id="NF045624">
    <property type="entry name" value="filament_FraC"/>
    <property type="match status" value="1"/>
</dbReference>
<gene>
    <name evidence="2" type="ORF">B7O87_08025</name>
</gene>
<dbReference type="RefSeq" id="WP_009343123.1">
    <property type="nucleotide sequence ID" value="NZ_NBYN01000042.1"/>
</dbReference>
<evidence type="ECO:0000313" key="3">
    <source>
        <dbReference type="Proteomes" id="UP000192997"/>
    </source>
</evidence>
<protein>
    <submittedName>
        <fullName evidence="2">Filament integrity protein fraC</fullName>
    </submittedName>
</protein>
<dbReference type="EMBL" id="NBYN01000042">
    <property type="protein sequence ID" value="OSO90757.1"/>
    <property type="molecule type" value="Genomic_DNA"/>
</dbReference>
<organism evidence="2 3">
    <name type="scientific">Cylindrospermopsis raciborskii CENA303</name>
    <dbReference type="NCBI Taxonomy" id="1170769"/>
    <lineage>
        <taxon>Bacteria</taxon>
        <taxon>Bacillati</taxon>
        <taxon>Cyanobacteriota</taxon>
        <taxon>Cyanophyceae</taxon>
        <taxon>Nostocales</taxon>
        <taxon>Aphanizomenonaceae</taxon>
        <taxon>Cylindrospermopsis</taxon>
    </lineage>
</organism>
<name>A0A1X4G746_9CYAN</name>
<dbReference type="Proteomes" id="UP000192997">
    <property type="component" value="Unassembled WGS sequence"/>
</dbReference>
<evidence type="ECO:0000313" key="2">
    <source>
        <dbReference type="EMBL" id="OSO90757.1"/>
    </source>
</evidence>
<dbReference type="InterPro" id="IPR054663">
    <property type="entry name" value="FraC"/>
</dbReference>
<feature type="transmembrane region" description="Helical" evidence="1">
    <location>
        <begin position="12"/>
        <end position="34"/>
    </location>
</feature>
<dbReference type="Pfam" id="PF24301">
    <property type="entry name" value="FraC"/>
    <property type="match status" value="1"/>
</dbReference>
<feature type="transmembrane region" description="Helical" evidence="1">
    <location>
        <begin position="96"/>
        <end position="122"/>
    </location>
</feature>
<reference evidence="3" key="1">
    <citation type="submission" date="2017-04" db="EMBL/GenBank/DDBJ databases">
        <authorList>
            <person name="Abreu V.A."/>
            <person name="Popin R.V."/>
            <person name="Rigonato J."/>
            <person name="Andreote A.P."/>
            <person name="Schaker P.C."/>
            <person name="Hoff-Risseti C."/>
            <person name="Alvarenga D.O."/>
            <person name="Varani A.M."/>
            <person name="Fiore M.F."/>
        </authorList>
    </citation>
    <scope>NUCLEOTIDE SEQUENCE [LARGE SCALE GENOMIC DNA]</scope>
    <source>
        <strain evidence="3">CENA303</strain>
    </source>
</reference>
<keyword evidence="1" id="KW-0812">Transmembrane</keyword>
<feature type="transmembrane region" description="Helical" evidence="1">
    <location>
        <begin position="153"/>
        <end position="174"/>
    </location>
</feature>
<evidence type="ECO:0000256" key="1">
    <source>
        <dbReference type="SAM" id="Phobius"/>
    </source>
</evidence>
<keyword evidence="1" id="KW-0472">Membrane</keyword>
<keyword evidence="1" id="KW-1133">Transmembrane helix</keyword>
<proteinExistence type="predicted"/>
<accession>A0A1X4G746</accession>
<comment type="caution">
    <text evidence="2">The sequence shown here is derived from an EMBL/GenBank/DDBJ whole genome shotgun (WGS) entry which is preliminary data.</text>
</comment>
<dbReference type="AlphaFoldDB" id="A0A1X4G746"/>
<feature type="transmembrane region" description="Helical" evidence="1">
    <location>
        <begin position="46"/>
        <end position="67"/>
    </location>
</feature>